<gene>
    <name evidence="2" type="ORF">ACHELOUS_181</name>
</gene>
<organism evidence="2 3">
    <name type="scientific">Vibrio phage Achelous</name>
    <dbReference type="NCBI Taxonomy" id="2576872"/>
    <lineage>
        <taxon>Viruses</taxon>
        <taxon>Duplodnaviria</taxon>
        <taxon>Heunggongvirae</taxon>
        <taxon>Uroviricota</taxon>
        <taxon>Caudoviricetes</taxon>
        <taxon>Demerecviridae</taxon>
        <taxon>Ermolyevavirinae</taxon>
        <taxon>Thalassavirus</taxon>
        <taxon>Thalassavirus achelous</taxon>
    </lineage>
</organism>
<evidence type="ECO:0000313" key="3">
    <source>
        <dbReference type="Proteomes" id="UP000302168"/>
    </source>
</evidence>
<reference evidence="2 3" key="1">
    <citation type="submission" date="2019-04" db="EMBL/GenBank/DDBJ databases">
        <authorList>
            <person name="Gallagher L."/>
            <person name="Broussard G."/>
        </authorList>
    </citation>
    <scope>NUCLEOTIDE SEQUENCE [LARGE SCALE GENOMIC DNA]</scope>
</reference>
<feature type="domain" description="DUF7390" evidence="1">
    <location>
        <begin position="3"/>
        <end position="118"/>
    </location>
</feature>
<evidence type="ECO:0000259" key="1">
    <source>
        <dbReference type="Pfam" id="PF24116"/>
    </source>
</evidence>
<dbReference type="InterPro" id="IPR055814">
    <property type="entry name" value="DUF7390"/>
</dbReference>
<accession>A0A4P8N7D5</accession>
<dbReference type="EMBL" id="MK796244">
    <property type="protein sequence ID" value="QCQ57756.1"/>
    <property type="molecule type" value="Genomic_DNA"/>
</dbReference>
<name>A0A4P8N7D5_9CAUD</name>
<evidence type="ECO:0000313" key="2">
    <source>
        <dbReference type="EMBL" id="QCQ57756.1"/>
    </source>
</evidence>
<dbReference type="Proteomes" id="UP000302168">
    <property type="component" value="Segment"/>
</dbReference>
<dbReference type="Pfam" id="PF24116">
    <property type="entry name" value="DUF7390"/>
    <property type="match status" value="1"/>
</dbReference>
<sequence>MIVKDTLKLQLASLIDFANVLGFYLTQNERGHKFFEDERGFKVSMTRMIDYHNGNVRGCHTFHTFQDVARSLSNILCTELIANQVEVAYNSRRCYTFKYRYDKKSAKFIGSQYDNVVKLLPGVTL</sequence>
<proteinExistence type="predicted"/>
<keyword evidence="3" id="KW-1185">Reference proteome</keyword>
<protein>
    <recommendedName>
        <fullName evidence="1">DUF7390 domain-containing protein</fullName>
    </recommendedName>
</protein>